<dbReference type="EMBL" id="VOSC01000007">
    <property type="protein sequence ID" value="TXE13814.1"/>
    <property type="molecule type" value="Genomic_DNA"/>
</dbReference>
<dbReference type="Proteomes" id="UP000321790">
    <property type="component" value="Unassembled WGS sequence"/>
</dbReference>
<evidence type="ECO:0000313" key="1">
    <source>
        <dbReference type="EMBL" id="TXE13814.1"/>
    </source>
</evidence>
<gene>
    <name evidence="1" type="ORF">FUA26_01670</name>
</gene>
<accession>A0A5C7B022</accession>
<dbReference type="OrthoDB" id="2081179at2"/>
<dbReference type="RefSeq" id="WP_147130804.1">
    <property type="nucleotide sequence ID" value="NZ_VOSC01000007.1"/>
</dbReference>
<proteinExistence type="predicted"/>
<keyword evidence="2" id="KW-1185">Reference proteome</keyword>
<comment type="caution">
    <text evidence="1">The sequence shown here is derived from an EMBL/GenBank/DDBJ whole genome shotgun (WGS) entry which is preliminary data.</text>
</comment>
<sequence>MNTKDICYWCSNPAVGDEHIPPKGLFPKGHRNNLITVRSCSNHNQDFSKIDERMRFHMTLMGGESEIAKKHFDDKTIRGLKRKESRGLAIDLVTSKFTTTEGETMFRENAINWDKYFEKIIRGLYFYHFNSNLNAQTHFFSDKIRMLRLSANAHFYYQTIEYKLSDKWIEGNPKNKEIFDYKYYFSEKENQFLTIMKFYEHHEVIGISLPDGKNIDDYSLEFEEYNRIREEIIRIKK</sequence>
<name>A0A5C7B022_9FLAO</name>
<protein>
    <recommendedName>
        <fullName evidence="3">HNH endonuclease</fullName>
    </recommendedName>
</protein>
<evidence type="ECO:0000313" key="2">
    <source>
        <dbReference type="Proteomes" id="UP000321790"/>
    </source>
</evidence>
<organism evidence="1 2">
    <name type="scientific">Seonamhaeicola algicola</name>
    <dbReference type="NCBI Taxonomy" id="1719036"/>
    <lineage>
        <taxon>Bacteria</taxon>
        <taxon>Pseudomonadati</taxon>
        <taxon>Bacteroidota</taxon>
        <taxon>Flavobacteriia</taxon>
        <taxon>Flavobacteriales</taxon>
        <taxon>Flavobacteriaceae</taxon>
    </lineage>
</organism>
<dbReference type="AlphaFoldDB" id="A0A5C7B022"/>
<reference evidence="2" key="1">
    <citation type="submission" date="2019-08" db="EMBL/GenBank/DDBJ databases">
        <title>Seonamhaeicola sediminis sp. nov., isolated from marine sediment.</title>
        <authorList>
            <person name="Cao W.R."/>
        </authorList>
    </citation>
    <scope>NUCLEOTIDE SEQUENCE [LARGE SCALE GENOMIC DNA]</scope>
    <source>
        <strain evidence="2">Gy8</strain>
    </source>
</reference>
<evidence type="ECO:0008006" key="3">
    <source>
        <dbReference type="Google" id="ProtNLM"/>
    </source>
</evidence>